<dbReference type="GO" id="GO:0008270">
    <property type="term" value="F:zinc ion binding"/>
    <property type="evidence" value="ECO:0007669"/>
    <property type="project" value="UniProtKB-KW"/>
</dbReference>
<name>A0A9N9K2F6_9GLOM</name>
<dbReference type="SMART" id="SM00184">
    <property type="entry name" value="RING"/>
    <property type="match status" value="1"/>
</dbReference>
<keyword evidence="1" id="KW-0862">Zinc</keyword>
<dbReference type="EMBL" id="CAJVQA010035797">
    <property type="protein sequence ID" value="CAG8807660.1"/>
    <property type="molecule type" value="Genomic_DNA"/>
</dbReference>
<evidence type="ECO:0000259" key="2">
    <source>
        <dbReference type="PROSITE" id="PS50089"/>
    </source>
</evidence>
<proteinExistence type="predicted"/>
<dbReference type="InterPro" id="IPR013083">
    <property type="entry name" value="Znf_RING/FYVE/PHD"/>
</dbReference>
<gene>
    <name evidence="3" type="ORF">CPELLU_LOCUS18315</name>
</gene>
<accession>A0A9N9K2F6</accession>
<dbReference type="Gene3D" id="3.30.40.10">
    <property type="entry name" value="Zinc/RING finger domain, C3HC4 (zinc finger)"/>
    <property type="match status" value="1"/>
</dbReference>
<evidence type="ECO:0000256" key="1">
    <source>
        <dbReference type="PROSITE-ProRule" id="PRU00175"/>
    </source>
</evidence>
<dbReference type="AlphaFoldDB" id="A0A9N9K2F6"/>
<protein>
    <submittedName>
        <fullName evidence="3">7254_t:CDS:1</fullName>
    </submittedName>
</protein>
<evidence type="ECO:0000313" key="4">
    <source>
        <dbReference type="Proteomes" id="UP000789759"/>
    </source>
</evidence>
<dbReference type="InterPro" id="IPR001841">
    <property type="entry name" value="Znf_RING"/>
</dbReference>
<keyword evidence="1" id="KW-0479">Metal-binding</keyword>
<keyword evidence="4" id="KW-1185">Reference proteome</keyword>
<comment type="caution">
    <text evidence="3">The sequence shown here is derived from an EMBL/GenBank/DDBJ whole genome shotgun (WGS) entry which is preliminary data.</text>
</comment>
<dbReference type="Proteomes" id="UP000789759">
    <property type="component" value="Unassembled WGS sequence"/>
</dbReference>
<sequence length="282" mass="32098">MESLAKFLFQIISLENNSIDIDLQPNLCTICYQQICPSLTKSITILSCKHFFHKECIAEYDFDTCPLCQTENQKDQPIFQQIESNSQLIDIFNTTITTTMPTTMLTTMPTTMPTTMLTTIPTTMPTTMPTTIPTTIPTTTSIMPTTTHTTTITKSTTMPITPKILKIPKKLETTIGIIKQLRTEINVMMDLYNSEDKDSNNRIDIEKLPRLAQLYISCGHAAKNAVIANQRKIEKWYEYAAGFDARVKEILNNNRKYSIKMAKTIAYKEITDHLPYVTMKTL</sequence>
<dbReference type="OrthoDB" id="8062037at2759"/>
<keyword evidence="1" id="KW-0863">Zinc-finger</keyword>
<dbReference type="PROSITE" id="PS50089">
    <property type="entry name" value="ZF_RING_2"/>
    <property type="match status" value="1"/>
</dbReference>
<organism evidence="3 4">
    <name type="scientific">Cetraspora pellucida</name>
    <dbReference type="NCBI Taxonomy" id="1433469"/>
    <lineage>
        <taxon>Eukaryota</taxon>
        <taxon>Fungi</taxon>
        <taxon>Fungi incertae sedis</taxon>
        <taxon>Mucoromycota</taxon>
        <taxon>Glomeromycotina</taxon>
        <taxon>Glomeromycetes</taxon>
        <taxon>Diversisporales</taxon>
        <taxon>Gigasporaceae</taxon>
        <taxon>Cetraspora</taxon>
    </lineage>
</organism>
<reference evidence="3" key="1">
    <citation type="submission" date="2021-06" db="EMBL/GenBank/DDBJ databases">
        <authorList>
            <person name="Kallberg Y."/>
            <person name="Tangrot J."/>
            <person name="Rosling A."/>
        </authorList>
    </citation>
    <scope>NUCLEOTIDE SEQUENCE</scope>
    <source>
        <strain evidence="3">FL966</strain>
    </source>
</reference>
<dbReference type="CDD" id="cd16448">
    <property type="entry name" value="RING-H2"/>
    <property type="match status" value="1"/>
</dbReference>
<dbReference type="SUPFAM" id="SSF57850">
    <property type="entry name" value="RING/U-box"/>
    <property type="match status" value="1"/>
</dbReference>
<feature type="domain" description="RING-type" evidence="2">
    <location>
        <begin position="28"/>
        <end position="69"/>
    </location>
</feature>
<evidence type="ECO:0000313" key="3">
    <source>
        <dbReference type="EMBL" id="CAG8807660.1"/>
    </source>
</evidence>